<reference evidence="2 3" key="1">
    <citation type="submission" date="2014-03" db="EMBL/GenBank/DDBJ databases">
        <title>The Genome Sequence of Plasmodium fragile nilgiri.</title>
        <authorList>
            <consortium name="The Broad Institute Genomics Platform"/>
            <consortium name="The Broad Institute Genome Sequencing Center for Infectious Disease"/>
            <person name="Neafsey D."/>
            <person name="Duraisingh M."/>
            <person name="Young S.K."/>
            <person name="Zeng Q."/>
            <person name="Gargeya S."/>
            <person name="Abouelleil A."/>
            <person name="Alvarado L."/>
            <person name="Chapman S.B."/>
            <person name="Gainer-Dewar J."/>
            <person name="Goldberg J."/>
            <person name="Griggs A."/>
            <person name="Gujja S."/>
            <person name="Hansen M."/>
            <person name="Howarth C."/>
            <person name="Imamovic A."/>
            <person name="Larimer J."/>
            <person name="Pearson M."/>
            <person name="Poon T.W."/>
            <person name="Priest M."/>
            <person name="Roberts A."/>
            <person name="Saif S."/>
            <person name="Shea T."/>
            <person name="Sykes S."/>
            <person name="Wortman J."/>
            <person name="Nusbaum C."/>
            <person name="Birren B."/>
        </authorList>
    </citation>
    <scope>NUCLEOTIDE SEQUENCE [LARGE SCALE GENOMIC DNA]</scope>
    <source>
        <strain evidence="3">nilgiri</strain>
    </source>
</reference>
<dbReference type="Proteomes" id="UP000054561">
    <property type="component" value="Unassembled WGS sequence"/>
</dbReference>
<sequence>MSARKLGELLVEYVRRRGVHMDDEQYQNFLENDVVSLLEQFMKALMDENLDEYATYCNNAFWEHPSDDGDKHQPQREMKEIGQRARCRLMTGALYFLNGWVLPLPGSERIFQHDPALKKYIACAIVNVFTYILDESTCGTKWGTYYAWYTMKNNMEGLDGNEVEAGTCQKGVFEDIKRGQWSMSTKIDVWLKKEKKTLEQIGAGDITDRCKKDVREKNPMSTKGAREHANNTREVIEKQIEDRLKQGLKGIVSEVKEGVKDRVREIWGAGGYSANPEDDNDDNDDDEDVDEDDKDEEAQKQHTNGKNSKGRKCY</sequence>
<evidence type="ECO:0000256" key="1">
    <source>
        <dbReference type="SAM" id="MobiDB-lite"/>
    </source>
</evidence>
<feature type="compositionally biased region" description="Acidic residues" evidence="1">
    <location>
        <begin position="276"/>
        <end position="296"/>
    </location>
</feature>
<dbReference type="GeneID" id="24270982"/>
<name>A0A0D9QCD3_PLAFR</name>
<evidence type="ECO:0000313" key="3">
    <source>
        <dbReference type="Proteomes" id="UP000054561"/>
    </source>
</evidence>
<organism evidence="2 3">
    <name type="scientific">Plasmodium fragile</name>
    <dbReference type="NCBI Taxonomy" id="5857"/>
    <lineage>
        <taxon>Eukaryota</taxon>
        <taxon>Sar</taxon>
        <taxon>Alveolata</taxon>
        <taxon>Apicomplexa</taxon>
        <taxon>Aconoidasida</taxon>
        <taxon>Haemosporida</taxon>
        <taxon>Plasmodiidae</taxon>
        <taxon>Plasmodium</taxon>
        <taxon>Plasmodium (Plasmodium)</taxon>
    </lineage>
</organism>
<feature type="region of interest" description="Disordered" evidence="1">
    <location>
        <begin position="267"/>
        <end position="314"/>
    </location>
</feature>
<protein>
    <submittedName>
        <fullName evidence="2">Uncharacterized protein</fullName>
    </submittedName>
</protein>
<dbReference type="AlphaFoldDB" id="A0A0D9QCD3"/>
<gene>
    <name evidence="2" type="ORF">AK88_05668</name>
</gene>
<dbReference type="RefSeq" id="XP_012338693.1">
    <property type="nucleotide sequence ID" value="XM_012483270.1"/>
</dbReference>
<dbReference type="EMBL" id="KQ030445">
    <property type="protein sequence ID" value="KJP84700.1"/>
    <property type="molecule type" value="Genomic_DNA"/>
</dbReference>
<proteinExistence type="predicted"/>
<accession>A0A0D9QCD3</accession>
<dbReference type="VEuPathDB" id="PlasmoDB:AK88_05668"/>
<keyword evidence="3" id="KW-1185">Reference proteome</keyword>
<evidence type="ECO:0000313" key="2">
    <source>
        <dbReference type="EMBL" id="KJP84700.1"/>
    </source>
</evidence>